<keyword evidence="7 8" id="KW-0067">ATP-binding</keyword>
<evidence type="ECO:0000313" key="10">
    <source>
        <dbReference type="EMBL" id="TFZ41467.1"/>
    </source>
</evidence>
<gene>
    <name evidence="8 10" type="primary">proB</name>
    <name evidence="10" type="ORF">E4100_02490</name>
</gene>
<dbReference type="EC" id="2.7.2.11" evidence="8"/>
<sequence length="265" mass="29464">MDRNMLKSAKKIVIKIGSSTLTDEEGNIDKEFIKELSDEIRKIVDQGKKVVIVSSGARIAGVSTIGKWSRKEDIHYKQALCAIGQVELMDSYRRIFWEKQLHVAQILLTKDDFGSKSRTLNIRNTLFTLIDEGVIPIINENDTVSVDEIKIGDNDMLAAYSSVLWGADLLILLSDIEGIYDKNPKDHEDAEIIYEINDVEGIKKEIDIGQKSSFGTGGVSTKLKAAEHVNKFGIPLAVVKGKEKGIISKLLEGEKVGTLIYEEIN</sequence>
<feature type="binding site" evidence="8">
    <location>
        <position position="55"/>
    </location>
    <ligand>
        <name>substrate</name>
    </ligand>
</feature>
<dbReference type="OrthoDB" id="9804434at2"/>
<feature type="binding site" evidence="8">
    <location>
        <position position="142"/>
    </location>
    <ligand>
        <name>substrate</name>
    </ligand>
</feature>
<evidence type="ECO:0000256" key="8">
    <source>
        <dbReference type="HAMAP-Rule" id="MF_00456"/>
    </source>
</evidence>
<feature type="binding site" evidence="8">
    <location>
        <begin position="174"/>
        <end position="175"/>
    </location>
    <ligand>
        <name>ATP</name>
        <dbReference type="ChEBI" id="CHEBI:30616"/>
    </ligand>
</feature>
<evidence type="ECO:0000256" key="6">
    <source>
        <dbReference type="ARBA" id="ARBA00022777"/>
    </source>
</evidence>
<evidence type="ECO:0000256" key="5">
    <source>
        <dbReference type="ARBA" id="ARBA00022741"/>
    </source>
</evidence>
<dbReference type="InterPro" id="IPR005715">
    <property type="entry name" value="Glu_5kinase/COase_Synthase"/>
</dbReference>
<keyword evidence="11" id="KW-1185">Reference proteome</keyword>
<dbReference type="GO" id="GO:0005829">
    <property type="term" value="C:cytosol"/>
    <property type="evidence" value="ECO:0007669"/>
    <property type="project" value="TreeGrafter"/>
</dbReference>
<dbReference type="Gene3D" id="3.40.1160.10">
    <property type="entry name" value="Acetylglutamate kinase-like"/>
    <property type="match status" value="1"/>
</dbReference>
<dbReference type="PIRSF" id="PIRSF000729">
    <property type="entry name" value="GK"/>
    <property type="match status" value="1"/>
</dbReference>
<keyword evidence="2 8" id="KW-0028">Amino-acid biosynthesis</keyword>
<name>A0A4Z0D9A9_9FIRM</name>
<dbReference type="CDD" id="cd04242">
    <property type="entry name" value="AAK_G5K_ProB"/>
    <property type="match status" value="1"/>
</dbReference>
<keyword evidence="5 8" id="KW-0547">Nucleotide-binding</keyword>
<proteinExistence type="inferred from homology"/>
<dbReference type="InterPro" id="IPR011529">
    <property type="entry name" value="Glu_5kinase"/>
</dbReference>
<dbReference type="Proteomes" id="UP000298381">
    <property type="component" value="Unassembled WGS sequence"/>
</dbReference>
<evidence type="ECO:0000256" key="7">
    <source>
        <dbReference type="ARBA" id="ARBA00022840"/>
    </source>
</evidence>
<dbReference type="SUPFAM" id="SSF53633">
    <property type="entry name" value="Carbamate kinase-like"/>
    <property type="match status" value="1"/>
</dbReference>
<evidence type="ECO:0000256" key="1">
    <source>
        <dbReference type="ARBA" id="ARBA00022490"/>
    </source>
</evidence>
<dbReference type="Pfam" id="PF00696">
    <property type="entry name" value="AA_kinase"/>
    <property type="match status" value="1"/>
</dbReference>
<evidence type="ECO:0000259" key="9">
    <source>
        <dbReference type="Pfam" id="PF00696"/>
    </source>
</evidence>
<evidence type="ECO:0000313" key="11">
    <source>
        <dbReference type="Proteomes" id="UP000298381"/>
    </source>
</evidence>
<dbReference type="UniPathway" id="UPA00098">
    <property type="reaction ID" value="UER00359"/>
</dbReference>
<dbReference type="PRINTS" id="PR00474">
    <property type="entry name" value="GLU5KINASE"/>
</dbReference>
<feature type="binding site" evidence="8">
    <location>
        <position position="15"/>
    </location>
    <ligand>
        <name>ATP</name>
        <dbReference type="ChEBI" id="CHEBI:30616"/>
    </ligand>
</feature>
<dbReference type="GO" id="GO:0004349">
    <property type="term" value="F:glutamate 5-kinase activity"/>
    <property type="evidence" value="ECO:0007669"/>
    <property type="project" value="UniProtKB-UniRule"/>
</dbReference>
<organism evidence="10 11">
    <name type="scientific">Soehngenia longivitae</name>
    <dbReference type="NCBI Taxonomy" id="2562294"/>
    <lineage>
        <taxon>Bacteria</taxon>
        <taxon>Bacillati</taxon>
        <taxon>Bacillota</taxon>
        <taxon>Tissierellia</taxon>
        <taxon>Tissierellales</taxon>
        <taxon>Tissierellaceae</taxon>
        <taxon>Soehngenia</taxon>
    </lineage>
</organism>
<dbReference type="HAMAP" id="MF_00456">
    <property type="entry name" value="ProB"/>
    <property type="match status" value="1"/>
</dbReference>
<comment type="catalytic activity">
    <reaction evidence="8">
        <text>L-glutamate + ATP = L-glutamyl 5-phosphate + ADP</text>
        <dbReference type="Rhea" id="RHEA:14877"/>
        <dbReference type="ChEBI" id="CHEBI:29985"/>
        <dbReference type="ChEBI" id="CHEBI:30616"/>
        <dbReference type="ChEBI" id="CHEBI:58274"/>
        <dbReference type="ChEBI" id="CHEBI:456216"/>
        <dbReference type="EC" id="2.7.2.11"/>
    </reaction>
</comment>
<comment type="similarity">
    <text evidence="8">Belongs to the glutamate 5-kinase family.</text>
</comment>
<feature type="binding site" evidence="8">
    <location>
        <position position="154"/>
    </location>
    <ligand>
        <name>substrate</name>
    </ligand>
</feature>
<dbReference type="InterPro" id="IPR001048">
    <property type="entry name" value="Asp/Glu/Uridylate_kinase"/>
</dbReference>
<feature type="domain" description="Aspartate/glutamate/uridylate kinase" evidence="9">
    <location>
        <begin position="10"/>
        <end position="239"/>
    </location>
</feature>
<evidence type="ECO:0000256" key="3">
    <source>
        <dbReference type="ARBA" id="ARBA00022650"/>
    </source>
</evidence>
<comment type="function">
    <text evidence="8">Catalyzes the transfer of a phosphate group to glutamate to form L-glutamate 5-phosphate.</text>
</comment>
<accession>A0A4Z0D9A9</accession>
<dbReference type="GO" id="GO:0055129">
    <property type="term" value="P:L-proline biosynthetic process"/>
    <property type="evidence" value="ECO:0007669"/>
    <property type="project" value="UniProtKB-UniRule"/>
</dbReference>
<comment type="pathway">
    <text evidence="8">Amino-acid biosynthesis; L-proline biosynthesis; L-glutamate 5-semialdehyde from L-glutamate: step 1/2.</text>
</comment>
<evidence type="ECO:0000256" key="4">
    <source>
        <dbReference type="ARBA" id="ARBA00022679"/>
    </source>
</evidence>
<comment type="caution">
    <text evidence="10">The sequence shown here is derived from an EMBL/GenBank/DDBJ whole genome shotgun (WGS) entry which is preliminary data.</text>
</comment>
<keyword evidence="1 8" id="KW-0963">Cytoplasm</keyword>
<comment type="caution">
    <text evidence="8">Lacks conserved residue(s) required for the propagation of feature annotation.</text>
</comment>
<dbReference type="AlphaFoldDB" id="A0A4Z0D9A9"/>
<evidence type="ECO:0000256" key="2">
    <source>
        <dbReference type="ARBA" id="ARBA00022605"/>
    </source>
</evidence>
<dbReference type="NCBIfam" id="TIGR01027">
    <property type="entry name" value="proB"/>
    <property type="match status" value="1"/>
</dbReference>
<reference evidence="10 11" key="1">
    <citation type="submission" date="2019-03" db="EMBL/GenBank/DDBJ databases">
        <title>Draft genome sequence data and analysis of a Fermenting Bacterium, Soehngenia longevitae strain 1933PT, isolated from petroleum reservoir in Azerbaijan.</title>
        <authorList>
            <person name="Grouzdev D.S."/>
            <person name="Bidzhieva S.K."/>
            <person name="Sokolova D.S."/>
            <person name="Tourova T.P."/>
            <person name="Poltaraus A.B."/>
            <person name="Nazina T.N."/>
        </authorList>
    </citation>
    <scope>NUCLEOTIDE SEQUENCE [LARGE SCALE GENOMIC DNA]</scope>
    <source>
        <strain evidence="10 11">1933P</strain>
    </source>
</reference>
<dbReference type="GO" id="GO:0005524">
    <property type="term" value="F:ATP binding"/>
    <property type="evidence" value="ECO:0007669"/>
    <property type="project" value="UniProtKB-KW"/>
</dbReference>
<dbReference type="EMBL" id="SRIB01000002">
    <property type="protein sequence ID" value="TFZ41467.1"/>
    <property type="molecule type" value="Genomic_DNA"/>
</dbReference>
<dbReference type="InterPro" id="IPR001057">
    <property type="entry name" value="Glu/AcGlu_kinase"/>
</dbReference>
<protein>
    <recommendedName>
        <fullName evidence="8">Glutamate 5-kinase</fullName>
        <ecNumber evidence="8">2.7.2.11</ecNumber>
    </recommendedName>
    <alternativeName>
        <fullName evidence="8">Gamma-glutamyl kinase</fullName>
        <shortName evidence="8">GK</shortName>
    </alternativeName>
</protein>
<dbReference type="FunFam" id="3.40.1160.10:FF:000018">
    <property type="entry name" value="Glutamate 5-kinase"/>
    <property type="match status" value="1"/>
</dbReference>
<dbReference type="PANTHER" id="PTHR43654">
    <property type="entry name" value="GLUTAMATE 5-KINASE"/>
    <property type="match status" value="1"/>
</dbReference>
<dbReference type="InterPro" id="IPR041739">
    <property type="entry name" value="G5K_ProB"/>
</dbReference>
<keyword evidence="3 8" id="KW-0641">Proline biosynthesis</keyword>
<keyword evidence="4 8" id="KW-0808">Transferase</keyword>
<dbReference type="RefSeq" id="WP_135270455.1">
    <property type="nucleotide sequence ID" value="NZ_SRIB01000002.1"/>
</dbReference>
<dbReference type="InterPro" id="IPR036393">
    <property type="entry name" value="AceGlu_kinase-like_sf"/>
</dbReference>
<keyword evidence="6 8" id="KW-0418">Kinase</keyword>
<dbReference type="PANTHER" id="PTHR43654:SF1">
    <property type="entry name" value="ISOPENTENYL PHOSPHATE KINASE"/>
    <property type="match status" value="1"/>
</dbReference>
<comment type="subcellular location">
    <subcellularLocation>
        <location evidence="8">Cytoplasm</location>
    </subcellularLocation>
</comment>